<dbReference type="InterPro" id="IPR007527">
    <property type="entry name" value="Znf_SWIM"/>
</dbReference>
<evidence type="ECO:0000313" key="8">
    <source>
        <dbReference type="Proteomes" id="UP000824120"/>
    </source>
</evidence>
<evidence type="ECO:0000256" key="5">
    <source>
        <dbReference type="SAM" id="MobiDB-lite"/>
    </source>
</evidence>
<evidence type="ECO:0000256" key="3">
    <source>
        <dbReference type="ARBA" id="ARBA00022833"/>
    </source>
</evidence>
<keyword evidence="1" id="KW-0479">Metal-binding</keyword>
<dbReference type="PROSITE" id="PS50966">
    <property type="entry name" value="ZF_SWIM"/>
    <property type="match status" value="1"/>
</dbReference>
<comment type="caution">
    <text evidence="7">The sequence shown here is derived from an EMBL/GenBank/DDBJ whole genome shotgun (WGS) entry which is preliminary data.</text>
</comment>
<dbReference type="PANTHER" id="PTHR31973:SF189">
    <property type="entry name" value="TRANSPOSASE, MUDR, PLANT, MULE TRANSPOSASE DOMAIN PROTEIN-RELATED"/>
    <property type="match status" value="1"/>
</dbReference>
<dbReference type="Pfam" id="PF04434">
    <property type="entry name" value="SWIM"/>
    <property type="match status" value="1"/>
</dbReference>
<feature type="compositionally biased region" description="Acidic residues" evidence="5">
    <location>
        <begin position="685"/>
        <end position="696"/>
    </location>
</feature>
<organism evidence="7 8">
    <name type="scientific">Solanum commersonii</name>
    <name type="common">Commerson's wild potato</name>
    <name type="synonym">Commerson's nightshade</name>
    <dbReference type="NCBI Taxonomy" id="4109"/>
    <lineage>
        <taxon>Eukaryota</taxon>
        <taxon>Viridiplantae</taxon>
        <taxon>Streptophyta</taxon>
        <taxon>Embryophyta</taxon>
        <taxon>Tracheophyta</taxon>
        <taxon>Spermatophyta</taxon>
        <taxon>Magnoliopsida</taxon>
        <taxon>eudicotyledons</taxon>
        <taxon>Gunneridae</taxon>
        <taxon>Pentapetalae</taxon>
        <taxon>asterids</taxon>
        <taxon>lamiids</taxon>
        <taxon>Solanales</taxon>
        <taxon>Solanaceae</taxon>
        <taxon>Solanoideae</taxon>
        <taxon>Solaneae</taxon>
        <taxon>Solanum</taxon>
    </lineage>
</organism>
<sequence length="825" mass="94655">MKDLLVDLMLHYGGKWITEPLLVYDKKYVATRRDTSADLLDYDKIVEEYTKNLGFVLVKQILVKGPSGKFYLLEGSEGIKTLQCLLNEQFKVVNLFVVDDFEETVFAPNIIHHSETYLVECEYGTDAETESDDDQSSDDEYNFDELELIKMLKSKEVNANLSHYKELHPSMTFKDLNEARKIVNLYSLANSKPIVVEKSDRTRLRYKCMIGCPFVLLISQDGKGPGFKVKTLKINHNCEDAFKNPRACTSTLAQYFKSKLQNNPQYKLKDMRKDLKDQFNLNASTSKLKRAKRMSLQKLQGTYANELRLSNPGSDIVINLSNDALEQVGMERRFETTLSTRWDLLEAVNASGQLLVAMAQDSQNCFYPLAWAVVDKETTRTWIWFLQLLNNSLNLKDGQTITFMSDMQKVVRDENRFGGCLSTYEEDFKDRLSALGALSKSAPRICLSIHHAYGAQAYLDTICKNQMVDNNFTESFNSWILEARGKPILKMLEDIRIKIINRLREKEENASKWTTDYSPKCMKLFTAYMRIAQLCSVDFNGDLGYEVSEGEDRHTVNLIEKKCTCRSWQLTGIPCPHSIKAIKEAYLMTYRAKLLPIRGGQFWNILPEHAMDPPDLVKTVGRPKTKRTREKDAAIKRAGEWAHSRKGTKMTCSKCGETTHNARTCNFVEGEQGATLKRKRGRTEEECEEESEEEVEEPRGEDYDVNSSAPRPTQDEEYHFMSLLQYEPFGPAREPESDPDIRPQVISENRTKLKMRMNQQRATGNRVISFRGDYAGISEPTDLPYSPTNLTWKGKEAVTGNQLERERQKKVDKLKTRKTNGKSQI</sequence>
<keyword evidence="3" id="KW-0862">Zinc</keyword>
<evidence type="ECO:0000256" key="2">
    <source>
        <dbReference type="ARBA" id="ARBA00022771"/>
    </source>
</evidence>
<dbReference type="AlphaFoldDB" id="A0A9J5YTQ4"/>
<name>A0A9J5YTQ4_SOLCO</name>
<dbReference type="Proteomes" id="UP000824120">
    <property type="component" value="Chromosome 6"/>
</dbReference>
<dbReference type="InterPro" id="IPR006564">
    <property type="entry name" value="Znf_PMZ"/>
</dbReference>
<dbReference type="SMART" id="SM00575">
    <property type="entry name" value="ZnF_PMZ"/>
    <property type="match status" value="1"/>
</dbReference>
<feature type="region of interest" description="Disordered" evidence="5">
    <location>
        <begin position="673"/>
        <end position="713"/>
    </location>
</feature>
<feature type="domain" description="SWIM-type" evidence="6">
    <location>
        <begin position="545"/>
        <end position="586"/>
    </location>
</feature>
<gene>
    <name evidence="7" type="ORF">H5410_033822</name>
</gene>
<protein>
    <recommendedName>
        <fullName evidence="6">SWIM-type domain-containing protein</fullName>
    </recommendedName>
</protein>
<keyword evidence="2 4" id="KW-0863">Zinc-finger</keyword>
<reference evidence="7 8" key="1">
    <citation type="submission" date="2020-09" db="EMBL/GenBank/DDBJ databases">
        <title>De no assembly of potato wild relative species, Solanum commersonii.</title>
        <authorList>
            <person name="Cho K."/>
        </authorList>
    </citation>
    <scope>NUCLEOTIDE SEQUENCE [LARGE SCALE GENOMIC DNA]</scope>
    <source>
        <strain evidence="7">LZ3.2</strain>
        <tissue evidence="7">Leaf</tissue>
    </source>
</reference>
<evidence type="ECO:0000259" key="6">
    <source>
        <dbReference type="PROSITE" id="PS50966"/>
    </source>
</evidence>
<evidence type="ECO:0000256" key="4">
    <source>
        <dbReference type="PROSITE-ProRule" id="PRU00325"/>
    </source>
</evidence>
<feature type="region of interest" description="Disordered" evidence="5">
    <location>
        <begin position="796"/>
        <end position="825"/>
    </location>
</feature>
<accession>A0A9J5YTQ4</accession>
<feature type="region of interest" description="Disordered" evidence="5">
    <location>
        <begin position="616"/>
        <end position="640"/>
    </location>
</feature>
<dbReference type="PANTHER" id="PTHR31973">
    <property type="entry name" value="POLYPROTEIN, PUTATIVE-RELATED"/>
    <property type="match status" value="1"/>
</dbReference>
<evidence type="ECO:0000313" key="7">
    <source>
        <dbReference type="EMBL" id="KAG5602452.1"/>
    </source>
</evidence>
<feature type="compositionally biased region" description="Basic residues" evidence="5">
    <location>
        <begin position="815"/>
        <end position="825"/>
    </location>
</feature>
<evidence type="ECO:0000256" key="1">
    <source>
        <dbReference type="ARBA" id="ARBA00022723"/>
    </source>
</evidence>
<feature type="compositionally biased region" description="Basic and acidic residues" evidence="5">
    <location>
        <begin position="803"/>
        <end position="814"/>
    </location>
</feature>
<keyword evidence="8" id="KW-1185">Reference proteome</keyword>
<dbReference type="GO" id="GO:0008270">
    <property type="term" value="F:zinc ion binding"/>
    <property type="evidence" value="ECO:0007669"/>
    <property type="project" value="UniProtKB-KW"/>
</dbReference>
<proteinExistence type="predicted"/>
<dbReference type="OrthoDB" id="1918246at2759"/>
<feature type="compositionally biased region" description="Basic and acidic residues" evidence="5">
    <location>
        <begin position="629"/>
        <end position="640"/>
    </location>
</feature>
<dbReference type="EMBL" id="JACXVP010000006">
    <property type="protein sequence ID" value="KAG5602452.1"/>
    <property type="molecule type" value="Genomic_DNA"/>
</dbReference>